<dbReference type="CDD" id="cd08983">
    <property type="entry name" value="GH43_Bt3655-like"/>
    <property type="match status" value="1"/>
</dbReference>
<organism evidence="1 2">
    <name type="scientific">Sphingomonas insulae</name>
    <dbReference type="NCBI Taxonomy" id="424800"/>
    <lineage>
        <taxon>Bacteria</taxon>
        <taxon>Pseudomonadati</taxon>
        <taxon>Pseudomonadota</taxon>
        <taxon>Alphaproteobacteria</taxon>
        <taxon>Sphingomonadales</taxon>
        <taxon>Sphingomonadaceae</taxon>
        <taxon>Sphingomonas</taxon>
    </lineage>
</organism>
<name>A0ABN1HMU0_9SPHN</name>
<dbReference type="EMBL" id="BAAAES010000002">
    <property type="protein sequence ID" value="GAA0659532.1"/>
    <property type="molecule type" value="Genomic_DNA"/>
</dbReference>
<dbReference type="SUPFAM" id="SSF75005">
    <property type="entry name" value="Arabinanase/levansucrase/invertase"/>
    <property type="match status" value="1"/>
</dbReference>
<dbReference type="PANTHER" id="PTHR43301:SF3">
    <property type="entry name" value="ARABINAN ENDO-1,5-ALPHA-L-ARABINOSIDASE A-RELATED"/>
    <property type="match status" value="1"/>
</dbReference>
<dbReference type="InterPro" id="IPR023296">
    <property type="entry name" value="Glyco_hydro_beta-prop_sf"/>
</dbReference>
<evidence type="ECO:0008006" key="3">
    <source>
        <dbReference type="Google" id="ProtNLM"/>
    </source>
</evidence>
<comment type="caution">
    <text evidence="1">The sequence shown here is derived from an EMBL/GenBank/DDBJ whole genome shotgun (WGS) entry which is preliminary data.</text>
</comment>
<accession>A0ABN1HMU0</accession>
<protein>
    <recommendedName>
        <fullName evidence="3">Beta-xylosidase</fullName>
    </recommendedName>
</protein>
<gene>
    <name evidence="1" type="ORF">GCM10009102_04930</name>
</gene>
<keyword evidence="2" id="KW-1185">Reference proteome</keyword>
<dbReference type="InterPro" id="IPR050727">
    <property type="entry name" value="GH43_arabinanases"/>
</dbReference>
<dbReference type="Gene3D" id="2.115.10.20">
    <property type="entry name" value="Glycosyl hydrolase domain, family 43"/>
    <property type="match status" value="2"/>
</dbReference>
<dbReference type="PANTHER" id="PTHR43301">
    <property type="entry name" value="ARABINAN ENDO-1,5-ALPHA-L-ARABINOSIDASE"/>
    <property type="match status" value="1"/>
</dbReference>
<proteinExistence type="predicted"/>
<reference evidence="1 2" key="1">
    <citation type="journal article" date="2019" name="Int. J. Syst. Evol. Microbiol.">
        <title>The Global Catalogue of Microorganisms (GCM) 10K type strain sequencing project: providing services to taxonomists for standard genome sequencing and annotation.</title>
        <authorList>
            <consortium name="The Broad Institute Genomics Platform"/>
            <consortium name="The Broad Institute Genome Sequencing Center for Infectious Disease"/>
            <person name="Wu L."/>
            <person name="Ma J."/>
        </authorList>
    </citation>
    <scope>NUCLEOTIDE SEQUENCE [LARGE SCALE GENOMIC DNA]</scope>
    <source>
        <strain evidence="1 2">JCM 14603</strain>
    </source>
</reference>
<sequence>MSYFKDETHSLYFAVSRDGFTFTDVNGGKPVLSGRDIAEQKGIRDPHITRGPDGAFYMAMTDLHIFGREEGLRTTAWERPEDRYGWGNNRNLILMKSRDMVHWTLARVDVGRLFPSLANAGTAWAPETIYDPVRRQMMVYFSTRIGNGPLYMVSSYADPAFKTLTTEPVKLLIHPDSKVGTIDGDITRVGNQYRMFYVGHENPGGIFQAVSKTIGSGYVYTPQRVAPETLAHEAPNLWRRHGTDTYVLMYDVFGAKPNNMGFAETKDFKTFTRIGHFNETGSPMKTTNFTSPKHGSVMPITPDEATRLESYFAGASIPR</sequence>
<evidence type="ECO:0000313" key="2">
    <source>
        <dbReference type="Proteomes" id="UP001500238"/>
    </source>
</evidence>
<evidence type="ECO:0000313" key="1">
    <source>
        <dbReference type="EMBL" id="GAA0659532.1"/>
    </source>
</evidence>
<dbReference type="Proteomes" id="UP001500238">
    <property type="component" value="Unassembled WGS sequence"/>
</dbReference>